<evidence type="ECO:0000313" key="2">
    <source>
        <dbReference type="Proteomes" id="UP001476798"/>
    </source>
</evidence>
<name>A0ABV0N501_9TELE</name>
<organism evidence="1 2">
    <name type="scientific">Goodea atripinnis</name>
    <dbReference type="NCBI Taxonomy" id="208336"/>
    <lineage>
        <taxon>Eukaryota</taxon>
        <taxon>Metazoa</taxon>
        <taxon>Chordata</taxon>
        <taxon>Craniata</taxon>
        <taxon>Vertebrata</taxon>
        <taxon>Euteleostomi</taxon>
        <taxon>Actinopterygii</taxon>
        <taxon>Neopterygii</taxon>
        <taxon>Teleostei</taxon>
        <taxon>Neoteleostei</taxon>
        <taxon>Acanthomorphata</taxon>
        <taxon>Ovalentaria</taxon>
        <taxon>Atherinomorphae</taxon>
        <taxon>Cyprinodontiformes</taxon>
        <taxon>Goodeidae</taxon>
        <taxon>Goodea</taxon>
    </lineage>
</organism>
<reference evidence="1 2" key="1">
    <citation type="submission" date="2021-06" db="EMBL/GenBank/DDBJ databases">
        <authorList>
            <person name="Palmer J.M."/>
        </authorList>
    </citation>
    <scope>NUCLEOTIDE SEQUENCE [LARGE SCALE GENOMIC DNA]</scope>
    <source>
        <strain evidence="1 2">GA_2019</strain>
        <tissue evidence="1">Muscle</tissue>
    </source>
</reference>
<proteinExistence type="predicted"/>
<comment type="caution">
    <text evidence="1">The sequence shown here is derived from an EMBL/GenBank/DDBJ whole genome shotgun (WGS) entry which is preliminary data.</text>
</comment>
<accession>A0ABV0N501</accession>
<keyword evidence="2" id="KW-1185">Reference proteome</keyword>
<sequence>CLIKQMQQVVCSLSTTQDSGLQQRFSLSTLRRTVTGHLFNIGLFSFYNKDVGIR</sequence>
<protein>
    <submittedName>
        <fullName evidence="1">Uncharacterized protein</fullName>
    </submittedName>
</protein>
<gene>
    <name evidence="1" type="ORF">GOODEAATRI_028558</name>
</gene>
<feature type="non-terminal residue" evidence="1">
    <location>
        <position position="1"/>
    </location>
</feature>
<dbReference type="Proteomes" id="UP001476798">
    <property type="component" value="Unassembled WGS sequence"/>
</dbReference>
<dbReference type="EMBL" id="JAHRIO010023982">
    <property type="protein sequence ID" value="MEQ2166474.1"/>
    <property type="molecule type" value="Genomic_DNA"/>
</dbReference>
<evidence type="ECO:0000313" key="1">
    <source>
        <dbReference type="EMBL" id="MEQ2166474.1"/>
    </source>
</evidence>